<keyword evidence="8" id="KW-1185">Reference proteome</keyword>
<dbReference type="GO" id="GO:0008299">
    <property type="term" value="P:isoprenoid biosynthetic process"/>
    <property type="evidence" value="ECO:0007669"/>
    <property type="project" value="InterPro"/>
</dbReference>
<evidence type="ECO:0000256" key="3">
    <source>
        <dbReference type="ARBA" id="ARBA00022679"/>
    </source>
</evidence>
<reference evidence="7 8" key="1">
    <citation type="submission" date="2020-07" db="EMBL/GenBank/DDBJ databases">
        <authorList>
            <person name="Feng X."/>
        </authorList>
    </citation>
    <scope>NUCLEOTIDE SEQUENCE [LARGE SCALE GENOMIC DNA]</scope>
    <source>
        <strain evidence="7 8">JCM31066</strain>
    </source>
</reference>
<evidence type="ECO:0000256" key="2">
    <source>
        <dbReference type="ARBA" id="ARBA00006706"/>
    </source>
</evidence>
<protein>
    <submittedName>
        <fullName evidence="7">Polyprenyl synthetase family protein</fullName>
    </submittedName>
</protein>
<comment type="caution">
    <text evidence="7">The sequence shown here is derived from an EMBL/GenBank/DDBJ whole genome shotgun (WGS) entry which is preliminary data.</text>
</comment>
<comment type="cofactor">
    <cofactor evidence="1">
        <name>Mg(2+)</name>
        <dbReference type="ChEBI" id="CHEBI:18420"/>
    </cofactor>
</comment>
<dbReference type="EMBL" id="JACHVB010000013">
    <property type="protein sequence ID" value="MBC2593441.1"/>
    <property type="molecule type" value="Genomic_DNA"/>
</dbReference>
<dbReference type="RefSeq" id="WP_185674446.1">
    <property type="nucleotide sequence ID" value="NZ_JACHVB010000013.1"/>
</dbReference>
<keyword evidence="4" id="KW-0479">Metal-binding</keyword>
<name>A0A842HDK2_9BACT</name>
<organism evidence="7 8">
    <name type="scientific">Ruficoccus amylovorans</name>
    <dbReference type="NCBI Taxonomy" id="1804625"/>
    <lineage>
        <taxon>Bacteria</taxon>
        <taxon>Pseudomonadati</taxon>
        <taxon>Verrucomicrobiota</taxon>
        <taxon>Opitutia</taxon>
        <taxon>Puniceicoccales</taxon>
        <taxon>Cerasicoccaceae</taxon>
        <taxon>Ruficoccus</taxon>
    </lineage>
</organism>
<keyword evidence="5" id="KW-0460">Magnesium</keyword>
<dbReference type="PANTHER" id="PTHR12001">
    <property type="entry name" value="GERANYLGERANYL PYROPHOSPHATE SYNTHASE"/>
    <property type="match status" value="1"/>
</dbReference>
<dbReference type="SUPFAM" id="SSF48576">
    <property type="entry name" value="Terpenoid synthases"/>
    <property type="match status" value="1"/>
</dbReference>
<evidence type="ECO:0000313" key="7">
    <source>
        <dbReference type="EMBL" id="MBC2593441.1"/>
    </source>
</evidence>
<dbReference type="PROSITE" id="PS00444">
    <property type="entry name" value="POLYPRENYL_SYNTHASE_2"/>
    <property type="match status" value="1"/>
</dbReference>
<dbReference type="Proteomes" id="UP000546464">
    <property type="component" value="Unassembled WGS sequence"/>
</dbReference>
<dbReference type="GO" id="GO:0004659">
    <property type="term" value="F:prenyltransferase activity"/>
    <property type="evidence" value="ECO:0007669"/>
    <property type="project" value="InterPro"/>
</dbReference>
<dbReference type="InterPro" id="IPR000092">
    <property type="entry name" value="Polyprenyl_synt"/>
</dbReference>
<comment type="similarity">
    <text evidence="2 6">Belongs to the FPP/GGPP synthase family.</text>
</comment>
<dbReference type="InterPro" id="IPR033749">
    <property type="entry name" value="Polyprenyl_synt_CS"/>
</dbReference>
<dbReference type="InterPro" id="IPR008949">
    <property type="entry name" value="Isoprenoid_synthase_dom_sf"/>
</dbReference>
<gene>
    <name evidence="7" type="ORF">H5P28_04125</name>
</gene>
<evidence type="ECO:0000256" key="6">
    <source>
        <dbReference type="RuleBase" id="RU004466"/>
    </source>
</evidence>
<dbReference type="PANTHER" id="PTHR12001:SF69">
    <property type="entry name" value="ALL TRANS-POLYPRENYL-DIPHOSPHATE SYNTHASE PDSS1"/>
    <property type="match status" value="1"/>
</dbReference>
<evidence type="ECO:0000313" key="8">
    <source>
        <dbReference type="Proteomes" id="UP000546464"/>
    </source>
</evidence>
<dbReference type="GO" id="GO:0046872">
    <property type="term" value="F:metal ion binding"/>
    <property type="evidence" value="ECO:0007669"/>
    <property type="project" value="UniProtKB-KW"/>
</dbReference>
<dbReference type="CDD" id="cd00685">
    <property type="entry name" value="Trans_IPPS_HT"/>
    <property type="match status" value="1"/>
</dbReference>
<evidence type="ECO:0000256" key="5">
    <source>
        <dbReference type="ARBA" id="ARBA00022842"/>
    </source>
</evidence>
<sequence>MLTAQNKSQPRPPAFDDIVKPVVPHMQALGDFLDNQVEQFETDIRDLVRYSLQNQGKRLRPLLVFFGGWREGEVNPDLVRAAAVVELVHLATLIHDDILDDATLRHNSDTVSARYGSTAAVLVGDALFSQALVLAAEFPTVDVCRAVSLSTRRVCAGEIRQTFERGNAAFSLEEYFRVIDLKTAELFSVSSRLGASLAGYDEAFSEAAGKFSRHLGVAYQIFDDLADYLGDEEKIGKTLGTDLASGKFTLPMLVLFQRLPRGEQKLFLQRVRRGELNPSQLAGVMKDYAVIAEVSSSFERELAKADDVLAPFANLEPVPRLLNLSKFVLSQFERLAVSS</sequence>
<proteinExistence type="inferred from homology"/>
<dbReference type="Gene3D" id="1.10.600.10">
    <property type="entry name" value="Farnesyl Diphosphate Synthase"/>
    <property type="match status" value="1"/>
</dbReference>
<evidence type="ECO:0000256" key="4">
    <source>
        <dbReference type="ARBA" id="ARBA00022723"/>
    </source>
</evidence>
<dbReference type="SFLD" id="SFLDS00005">
    <property type="entry name" value="Isoprenoid_Synthase_Type_I"/>
    <property type="match status" value="1"/>
</dbReference>
<keyword evidence="3 6" id="KW-0808">Transferase</keyword>
<accession>A0A842HDK2</accession>
<dbReference type="AlphaFoldDB" id="A0A842HDK2"/>
<evidence type="ECO:0000256" key="1">
    <source>
        <dbReference type="ARBA" id="ARBA00001946"/>
    </source>
</evidence>
<dbReference type="Pfam" id="PF00348">
    <property type="entry name" value="polyprenyl_synt"/>
    <property type="match status" value="1"/>
</dbReference>